<dbReference type="Proteomes" id="UP001497457">
    <property type="component" value="Chromosome 36b"/>
</dbReference>
<keyword evidence="1" id="KW-0812">Transmembrane</keyword>
<gene>
    <name evidence="2" type="ORF">URODEC1_LOCUS93748</name>
</gene>
<accession>A0ABC9EAY7</accession>
<keyword evidence="3" id="KW-1185">Reference proteome</keyword>
<keyword evidence="1" id="KW-0472">Membrane</keyword>
<dbReference type="AlphaFoldDB" id="A0ABC9EAY7"/>
<evidence type="ECO:0000256" key="1">
    <source>
        <dbReference type="SAM" id="Phobius"/>
    </source>
</evidence>
<feature type="transmembrane region" description="Helical" evidence="1">
    <location>
        <begin position="96"/>
        <end position="113"/>
    </location>
</feature>
<feature type="transmembrane region" description="Helical" evidence="1">
    <location>
        <begin position="67"/>
        <end position="84"/>
    </location>
</feature>
<protein>
    <submittedName>
        <fullName evidence="2">Uncharacterized protein</fullName>
    </submittedName>
</protein>
<evidence type="ECO:0000313" key="2">
    <source>
        <dbReference type="EMBL" id="CAL5054379.1"/>
    </source>
</evidence>
<reference evidence="2" key="1">
    <citation type="submission" date="2024-10" db="EMBL/GenBank/DDBJ databases">
        <authorList>
            <person name="Ryan C."/>
        </authorList>
    </citation>
    <scope>NUCLEOTIDE SEQUENCE [LARGE SCALE GENOMIC DNA]</scope>
</reference>
<sequence length="117" mass="13042">MEKDMMLDMERFEEGMDAPPNQVPLPPMAEDEGQGDLVLELKRVQQVEGGAEGTGKMSPGQKKKWRPPYWLLVAAASVIVLAPTRPTKDQLFPPELAMFAVLLCAICLILRAMKEMM</sequence>
<proteinExistence type="predicted"/>
<organism evidence="2 3">
    <name type="scientific">Urochloa decumbens</name>
    <dbReference type="NCBI Taxonomy" id="240449"/>
    <lineage>
        <taxon>Eukaryota</taxon>
        <taxon>Viridiplantae</taxon>
        <taxon>Streptophyta</taxon>
        <taxon>Embryophyta</taxon>
        <taxon>Tracheophyta</taxon>
        <taxon>Spermatophyta</taxon>
        <taxon>Magnoliopsida</taxon>
        <taxon>Liliopsida</taxon>
        <taxon>Poales</taxon>
        <taxon>Poaceae</taxon>
        <taxon>PACMAD clade</taxon>
        <taxon>Panicoideae</taxon>
        <taxon>Panicodae</taxon>
        <taxon>Paniceae</taxon>
        <taxon>Melinidinae</taxon>
        <taxon>Urochloa</taxon>
    </lineage>
</organism>
<keyword evidence="1" id="KW-1133">Transmembrane helix</keyword>
<evidence type="ECO:0000313" key="3">
    <source>
        <dbReference type="Proteomes" id="UP001497457"/>
    </source>
</evidence>
<dbReference type="EMBL" id="OZ075146">
    <property type="protein sequence ID" value="CAL5054379.1"/>
    <property type="molecule type" value="Genomic_DNA"/>
</dbReference>
<name>A0ABC9EAY7_9POAL</name>